<gene>
    <name evidence="2" type="ORF">BGO89_04440</name>
</gene>
<accession>A0A1M3L5N5</accession>
<dbReference type="Gene3D" id="1.10.8.350">
    <property type="entry name" value="Bacterial muramidase"/>
    <property type="match status" value="2"/>
</dbReference>
<sequence length="306" mass="33916">MIRRPVIISLGAAVLVLGIVFGTVMLVQGGPAPTVQQDGAKDTTSMLRRAAQIVRASGVDSAFIEDLLAQPETSFNEDFARINVTNYAVKVDYSHNYNAPSIRRVKEFISNNDSILTVCEHTYGVQREVVAAILWVETKYGRILGKHHVPSVFLSVVLCREPEFIERNVEKVIAGEPLDTAGVDSVRRLIRQKADRKVRWAIDQLRSLSDMQRRGVINVHKLYGSWAGAFGLTQFLPSSYQRWAQDGDGDGTIDLYAIQDAVHSVANYLRSNGWGTTPASHRSAIFHYNNSTAYVDAVLTLAAKVR</sequence>
<dbReference type="InterPro" id="IPR043426">
    <property type="entry name" value="MltB-like"/>
</dbReference>
<dbReference type="PANTHER" id="PTHR30163:SF9">
    <property type="entry name" value="MEMBRANE-BOUND LYTIC MUREIN TRANSGLYCOSYLASE B"/>
    <property type="match status" value="1"/>
</dbReference>
<dbReference type="InterPro" id="IPR023346">
    <property type="entry name" value="Lysozyme-like_dom_sf"/>
</dbReference>
<dbReference type="Gene3D" id="1.10.530.10">
    <property type="match status" value="2"/>
</dbReference>
<evidence type="ECO:0000313" key="3">
    <source>
        <dbReference type="Proteomes" id="UP000184233"/>
    </source>
</evidence>
<organism evidence="2 3">
    <name type="scientific">Candidatus Kapaibacterium thiocyanatum</name>
    <dbReference type="NCBI Taxonomy" id="1895771"/>
    <lineage>
        <taxon>Bacteria</taxon>
        <taxon>Pseudomonadati</taxon>
        <taxon>Candidatus Kapaibacteriota</taxon>
        <taxon>Candidatus Kapaibacteriia</taxon>
        <taxon>Candidatus Kapaibacteriales</taxon>
        <taxon>Candidatus Kapaibacteriaceae</taxon>
        <taxon>Candidatus Kapaibacterium</taxon>
    </lineage>
</organism>
<dbReference type="GO" id="GO:0008933">
    <property type="term" value="F:peptidoglycan lytic transglycosylase activity"/>
    <property type="evidence" value="ECO:0007669"/>
    <property type="project" value="TreeGrafter"/>
</dbReference>
<dbReference type="GO" id="GO:0009253">
    <property type="term" value="P:peptidoglycan catabolic process"/>
    <property type="evidence" value="ECO:0007669"/>
    <property type="project" value="TreeGrafter"/>
</dbReference>
<dbReference type="InterPro" id="IPR031304">
    <property type="entry name" value="SLT_2"/>
</dbReference>
<reference evidence="2 3" key="1">
    <citation type="submission" date="2016-09" db="EMBL/GenBank/DDBJ databases">
        <title>Genome-resolved meta-omics ties microbial dynamics to process performance in biotechnology for thiocyanate degradation.</title>
        <authorList>
            <person name="Kantor R.S."/>
            <person name="Huddy R.J."/>
            <person name="Iyer R."/>
            <person name="Thomas B.C."/>
            <person name="Brown C.T."/>
            <person name="Anantharaman K."/>
            <person name="Tringe S."/>
            <person name="Hettich R.L."/>
            <person name="Harrison S.T."/>
            <person name="Banfield J.F."/>
        </authorList>
    </citation>
    <scope>NUCLEOTIDE SEQUENCE [LARGE SCALE GENOMIC DNA]</scope>
    <source>
        <strain evidence="2">59-99</strain>
    </source>
</reference>
<proteinExistence type="predicted"/>
<dbReference type="CDD" id="cd13399">
    <property type="entry name" value="Slt35-like"/>
    <property type="match status" value="1"/>
</dbReference>
<dbReference type="STRING" id="1895771.BGO89_04440"/>
<feature type="domain" description="Transglycosylase SLT" evidence="1">
    <location>
        <begin position="47"/>
        <end position="276"/>
    </location>
</feature>
<dbReference type="Proteomes" id="UP000184233">
    <property type="component" value="Unassembled WGS sequence"/>
</dbReference>
<comment type="caution">
    <text evidence="2">The sequence shown here is derived from an EMBL/GenBank/DDBJ whole genome shotgun (WGS) entry which is preliminary data.</text>
</comment>
<name>A0A1M3L5N5_9BACT</name>
<evidence type="ECO:0000259" key="1">
    <source>
        <dbReference type="Pfam" id="PF13406"/>
    </source>
</evidence>
<dbReference type="PANTHER" id="PTHR30163">
    <property type="entry name" value="MEMBRANE-BOUND LYTIC MUREIN TRANSGLYCOSYLASE B"/>
    <property type="match status" value="1"/>
</dbReference>
<dbReference type="SUPFAM" id="SSF53955">
    <property type="entry name" value="Lysozyme-like"/>
    <property type="match status" value="1"/>
</dbReference>
<dbReference type="AlphaFoldDB" id="A0A1M3L5N5"/>
<dbReference type="Pfam" id="PF13406">
    <property type="entry name" value="SLT_2"/>
    <property type="match status" value="1"/>
</dbReference>
<evidence type="ECO:0000313" key="2">
    <source>
        <dbReference type="EMBL" id="OJX60819.1"/>
    </source>
</evidence>
<dbReference type="EMBL" id="MKVH01000003">
    <property type="protein sequence ID" value="OJX60819.1"/>
    <property type="molecule type" value="Genomic_DNA"/>
</dbReference>
<protein>
    <recommendedName>
        <fullName evidence="1">Transglycosylase SLT domain-containing protein</fullName>
    </recommendedName>
</protein>